<name>A0A7U6GLI1_9GAMM</name>
<protein>
    <recommendedName>
        <fullName evidence="3">Tetratricopeptide repeat protein</fullName>
    </recommendedName>
</protein>
<keyword evidence="2" id="KW-1185">Reference proteome</keyword>
<dbReference type="EMBL" id="AP012273">
    <property type="protein sequence ID" value="BAO45719.1"/>
    <property type="molecule type" value="Genomic_DNA"/>
</dbReference>
<gene>
    <name evidence="1" type="ORF">TBH_C2818</name>
</gene>
<sequence length="220" mass="24524">MIDASASIHPVFLIPEDGRLNLDQVAGEEQLASYLCHGITRNPLDLRTHTRLIFLRLKQKDSTALYTALLDLFLALEDKGLSLRQHLLQQCSPRLQPHQRGILAQGLTEGLRSNMPLSDLGHSLLHKGIESDTPLINKTLSTSKATPADPLSEAMTCLEYGQLDQALDLLEAAMMAEPGNAMIRTELLSIYTRGRMKDRYRKQTQSMIRAGHSLPSDWSL</sequence>
<organism evidence="1 2">
    <name type="scientific">Thiolapillus brandeum</name>
    <dbReference type="NCBI Taxonomy" id="1076588"/>
    <lineage>
        <taxon>Bacteria</taxon>
        <taxon>Pseudomonadati</taxon>
        <taxon>Pseudomonadota</taxon>
        <taxon>Gammaproteobacteria</taxon>
        <taxon>Chromatiales</taxon>
        <taxon>Sedimenticolaceae</taxon>
        <taxon>Thiolapillus</taxon>
    </lineage>
</organism>
<dbReference type="AlphaFoldDB" id="A0A7U6GLI1"/>
<evidence type="ECO:0008006" key="3">
    <source>
        <dbReference type="Google" id="ProtNLM"/>
    </source>
</evidence>
<evidence type="ECO:0000313" key="2">
    <source>
        <dbReference type="Proteomes" id="UP000031631"/>
    </source>
</evidence>
<accession>A0A7U6GLI1</accession>
<proteinExistence type="predicted"/>
<dbReference type="KEGG" id="tbn:TBH_C2818"/>
<dbReference type="Proteomes" id="UP000031631">
    <property type="component" value="Chromosome"/>
</dbReference>
<evidence type="ECO:0000313" key="1">
    <source>
        <dbReference type="EMBL" id="BAO45719.1"/>
    </source>
</evidence>
<dbReference type="RefSeq" id="WP_041069718.1">
    <property type="nucleotide sequence ID" value="NZ_AP012273.1"/>
</dbReference>
<reference evidence="1 2" key="1">
    <citation type="journal article" date="2014" name="PLoS ONE">
        <title>Physiological and genomic features of a novel sulfur-oxidizing gammaproteobacterium belonging to a previously uncultivated symbiotic lineage isolated from a hydrothermal vent.</title>
        <authorList>
            <person name="Nunoura T."/>
            <person name="Takaki Y."/>
            <person name="Kazama H."/>
            <person name="Kakuta J."/>
            <person name="Shimamura S."/>
            <person name="Makita H."/>
            <person name="Hirai M."/>
            <person name="Miyazaki M."/>
            <person name="Takai K."/>
        </authorList>
    </citation>
    <scope>NUCLEOTIDE SEQUENCE [LARGE SCALE GENOMIC DNA]</scope>
    <source>
        <strain evidence="1 2">Hiromi1</strain>
    </source>
</reference>